<feature type="transmembrane region" description="Helical" evidence="2">
    <location>
        <begin position="274"/>
        <end position="297"/>
    </location>
</feature>
<evidence type="ECO:0008006" key="6">
    <source>
        <dbReference type="Google" id="ProtNLM"/>
    </source>
</evidence>
<keyword evidence="5" id="KW-1185">Reference proteome</keyword>
<keyword evidence="2" id="KW-0472">Membrane</keyword>
<name>A0ABX0IG98_9ACTN</name>
<keyword evidence="3" id="KW-0732">Signal</keyword>
<protein>
    <recommendedName>
        <fullName evidence="6">Polymer-forming cytoskeletal protein</fullName>
    </recommendedName>
</protein>
<accession>A0ABX0IG98</accession>
<organism evidence="4 5">
    <name type="scientific">Xiamenia xianingshaonis</name>
    <dbReference type="NCBI Taxonomy" id="2682776"/>
    <lineage>
        <taxon>Bacteria</taxon>
        <taxon>Bacillati</taxon>
        <taxon>Actinomycetota</taxon>
        <taxon>Coriobacteriia</taxon>
        <taxon>Eggerthellales</taxon>
        <taxon>Eggerthellaceae</taxon>
        <taxon>Xiamenia</taxon>
    </lineage>
</organism>
<keyword evidence="2" id="KW-0812">Transmembrane</keyword>
<feature type="chain" id="PRO_5047229238" description="Polymer-forming cytoskeletal protein" evidence="3">
    <location>
        <begin position="32"/>
        <end position="428"/>
    </location>
</feature>
<feature type="transmembrane region" description="Helical" evidence="2">
    <location>
        <begin position="334"/>
        <end position="353"/>
    </location>
</feature>
<evidence type="ECO:0000313" key="5">
    <source>
        <dbReference type="Proteomes" id="UP000636394"/>
    </source>
</evidence>
<feature type="signal peptide" evidence="3">
    <location>
        <begin position="1"/>
        <end position="31"/>
    </location>
</feature>
<evidence type="ECO:0000256" key="3">
    <source>
        <dbReference type="SAM" id="SignalP"/>
    </source>
</evidence>
<reference evidence="4 5" key="1">
    <citation type="submission" date="2019-11" db="EMBL/GenBank/DDBJ databases">
        <title>Eggerthellaceae novel genus isolated from the rectal contents of marmort.</title>
        <authorList>
            <person name="Zhang G."/>
        </authorList>
    </citation>
    <scope>NUCLEOTIDE SEQUENCE [LARGE SCALE GENOMIC DNA]</scope>
    <source>
        <strain evidence="5">zg-886</strain>
    </source>
</reference>
<comment type="caution">
    <text evidence="4">The sequence shown here is derived from an EMBL/GenBank/DDBJ whole genome shotgun (WGS) entry which is preliminary data.</text>
</comment>
<evidence type="ECO:0000256" key="1">
    <source>
        <dbReference type="SAM" id="MobiDB-lite"/>
    </source>
</evidence>
<sequence length="428" mass="43751">MEKTGLRTRGIAHAAMAFFFAMLLTFSTAGAAWAAPSDEAKDSAGNAFASSEDYTSPSENKIDRDFYWAGKDLDLASTETGGDIVIAGMNLGVSDSKAAGNIRAAGMNLTFTNVSSGSNFTVAGQDINLVDCAAEGGVYCAGSTISFAGSASAGSFAAGKVVFNGTINGDASIYADAVEIGPDAVVTGTLHVESGVEPVVPESAQIGALEFEKAVDDTSVNANEAAEIVTFIDVLMKVLGIVGTILFALALAWLFRRPVEGAAAMTRSHAGRIFATGAIALVASPLLFVLLLCLVVTSSIAVALLFALVVLAMVAVPFAAASLSRLVLPKMNRFGAAAIGGVVLGIVSILPFLGVLVSLASFIYLLGYVIQAVWNARRSSPDDAAPNEPSNGPSEAGAPAVLGSPVVTLPSENKGDGPQHAADQQRQI</sequence>
<keyword evidence="2" id="KW-1133">Transmembrane helix</keyword>
<dbReference type="Proteomes" id="UP000636394">
    <property type="component" value="Unassembled WGS sequence"/>
</dbReference>
<gene>
    <name evidence="4" type="ORF">GMI68_02445</name>
</gene>
<dbReference type="RefSeq" id="WP_166338609.1">
    <property type="nucleotide sequence ID" value="NZ_WPCR01000002.1"/>
</dbReference>
<feature type="transmembrane region" description="Helical" evidence="2">
    <location>
        <begin position="234"/>
        <end position="254"/>
    </location>
</feature>
<proteinExistence type="predicted"/>
<feature type="region of interest" description="Disordered" evidence="1">
    <location>
        <begin position="381"/>
        <end position="428"/>
    </location>
</feature>
<evidence type="ECO:0000313" key="4">
    <source>
        <dbReference type="EMBL" id="NHM13640.1"/>
    </source>
</evidence>
<dbReference type="EMBL" id="WPCR01000002">
    <property type="protein sequence ID" value="NHM13640.1"/>
    <property type="molecule type" value="Genomic_DNA"/>
</dbReference>
<evidence type="ECO:0000256" key="2">
    <source>
        <dbReference type="SAM" id="Phobius"/>
    </source>
</evidence>
<feature type="transmembrane region" description="Helical" evidence="2">
    <location>
        <begin position="303"/>
        <end position="322"/>
    </location>
</feature>